<sequence length="44" mass="5287">MGEDTVLFHHSVDADDETMASHYVKQSRMWFDSLWTSVAREWKR</sequence>
<dbReference type="AlphaFoldDB" id="A0A837DDB0"/>
<accession>A0A837DDB0</accession>
<dbReference type="EMBL" id="JRZE01000005">
    <property type="protein sequence ID" value="KHF43786.1"/>
    <property type="molecule type" value="Genomic_DNA"/>
</dbReference>
<evidence type="ECO:0000313" key="2">
    <source>
        <dbReference type="Proteomes" id="UP000030848"/>
    </source>
</evidence>
<proteinExistence type="predicted"/>
<name>A0A837DDB0_9PSEU</name>
<gene>
    <name evidence="1" type="ORF">MINT15_25110</name>
</gene>
<organism evidence="1 2">
    <name type="scientific">Saccharomonospora viridis</name>
    <dbReference type="NCBI Taxonomy" id="1852"/>
    <lineage>
        <taxon>Bacteria</taxon>
        <taxon>Bacillati</taxon>
        <taxon>Actinomycetota</taxon>
        <taxon>Actinomycetes</taxon>
        <taxon>Pseudonocardiales</taxon>
        <taxon>Pseudonocardiaceae</taxon>
        <taxon>Saccharomonospora</taxon>
    </lineage>
</organism>
<comment type="caution">
    <text evidence="1">The sequence shown here is derived from an EMBL/GenBank/DDBJ whole genome shotgun (WGS) entry which is preliminary data.</text>
</comment>
<reference evidence="1 2" key="1">
    <citation type="submission" date="2014-10" db="EMBL/GenBank/DDBJ databases">
        <title>Genome sequence of Micropolyspora internatus JCM3315.</title>
        <authorList>
            <person name="Shin S.-K."/>
            <person name="Yi H."/>
        </authorList>
    </citation>
    <scope>NUCLEOTIDE SEQUENCE [LARGE SCALE GENOMIC DNA]</scope>
    <source>
        <strain evidence="1 2">JCM 3315</strain>
    </source>
</reference>
<evidence type="ECO:0000313" key="1">
    <source>
        <dbReference type="EMBL" id="KHF43786.1"/>
    </source>
</evidence>
<protein>
    <submittedName>
        <fullName evidence="1">GntR family transcriptional regulator</fullName>
    </submittedName>
</protein>
<dbReference type="Proteomes" id="UP000030848">
    <property type="component" value="Unassembled WGS sequence"/>
</dbReference>